<gene>
    <name evidence="12" type="ORF">A2847_00705</name>
</gene>
<comment type="subcellular location">
    <subcellularLocation>
        <location evidence="1">Cell inner membrane</location>
        <topology evidence="1">Multi-pass membrane protein</topology>
    </subcellularLocation>
    <subcellularLocation>
        <location evidence="9">Cell membrane</location>
        <topology evidence="9">Multi-pass membrane protein</topology>
    </subcellularLocation>
</comment>
<dbReference type="EMBL" id="MHQD01000002">
    <property type="protein sequence ID" value="OGZ96988.1"/>
    <property type="molecule type" value="Genomic_DNA"/>
</dbReference>
<evidence type="ECO:0000256" key="3">
    <source>
        <dbReference type="ARBA" id="ARBA00022448"/>
    </source>
</evidence>
<dbReference type="PANTHER" id="PTHR30012:SF0">
    <property type="entry name" value="TYPE II SECRETION SYSTEM PROTEIN F-RELATED"/>
    <property type="match status" value="1"/>
</dbReference>
<sequence length="360" mass="40239">MNKVRTFFLGRLSLKEQTLFAKRLSFLITGGIPILEGLTLLSRQAKTRTKKKIFEKIIFDVANGQFLSTSLAQFNNMFGDFAINLIRVGETSGVLSQNLNYLADELKKKQILRQKVLSALVYPAFITVMTFAVAILLTAYIFPKIMPIFQSLHVTLPITTRILIWMSDAIRSYGFYAAGVLLAAGIAFAVCVKKIELFHYAVDRTLIRLPIVGRLIQSYNMANFTRTLGLLLKSGISILHATKIAADTLTNRAYRKEARTVEHVVLKGGKISKHLEKSPRLFPDMATQMILIGETSGKLPETLVYLSEMYEHDVEDITKNLSSSIEPILMVVMGLIVGFVAISVITPIYDITQNLSNSIR</sequence>
<evidence type="ECO:0000313" key="12">
    <source>
        <dbReference type="EMBL" id="OGZ96988.1"/>
    </source>
</evidence>
<dbReference type="GO" id="GO:0005886">
    <property type="term" value="C:plasma membrane"/>
    <property type="evidence" value="ECO:0007669"/>
    <property type="project" value="UniProtKB-SubCell"/>
</dbReference>
<reference evidence="12 13" key="1">
    <citation type="journal article" date="2016" name="Nat. Commun.">
        <title>Thousands of microbial genomes shed light on interconnected biogeochemical processes in an aquifer system.</title>
        <authorList>
            <person name="Anantharaman K."/>
            <person name="Brown C.T."/>
            <person name="Hug L.A."/>
            <person name="Sharon I."/>
            <person name="Castelle C.J."/>
            <person name="Probst A.J."/>
            <person name="Thomas B.C."/>
            <person name="Singh A."/>
            <person name="Wilkins M.J."/>
            <person name="Karaoz U."/>
            <person name="Brodie E.L."/>
            <person name="Williams K.H."/>
            <person name="Hubbard S.S."/>
            <person name="Banfield J.F."/>
        </authorList>
    </citation>
    <scope>NUCLEOTIDE SEQUENCE [LARGE SCALE GENOMIC DNA]</scope>
</reference>
<evidence type="ECO:0000256" key="5">
    <source>
        <dbReference type="ARBA" id="ARBA00022519"/>
    </source>
</evidence>
<dbReference type="Pfam" id="PF00482">
    <property type="entry name" value="T2SSF"/>
    <property type="match status" value="2"/>
</dbReference>
<feature type="domain" description="Type II secretion system protein GspF" evidence="11">
    <location>
        <begin position="224"/>
        <end position="347"/>
    </location>
</feature>
<dbReference type="FunFam" id="1.20.81.30:FF:000001">
    <property type="entry name" value="Type II secretion system protein F"/>
    <property type="match status" value="1"/>
</dbReference>
<feature type="transmembrane region" description="Helical" evidence="10">
    <location>
        <begin position="173"/>
        <end position="192"/>
    </location>
</feature>
<feature type="transmembrane region" description="Helical" evidence="10">
    <location>
        <begin position="20"/>
        <end position="41"/>
    </location>
</feature>
<keyword evidence="7 10" id="KW-1133">Transmembrane helix</keyword>
<dbReference type="PRINTS" id="PR00812">
    <property type="entry name" value="BCTERIALGSPF"/>
</dbReference>
<evidence type="ECO:0000256" key="4">
    <source>
        <dbReference type="ARBA" id="ARBA00022475"/>
    </source>
</evidence>
<organism evidence="12 13">
    <name type="scientific">Candidatus Sungbacteria bacterium RIFCSPHIGHO2_01_FULL_50_25</name>
    <dbReference type="NCBI Taxonomy" id="1802265"/>
    <lineage>
        <taxon>Bacteria</taxon>
        <taxon>Candidatus Sungiibacteriota</taxon>
    </lineage>
</organism>
<feature type="transmembrane region" description="Helical" evidence="10">
    <location>
        <begin position="116"/>
        <end position="142"/>
    </location>
</feature>
<keyword evidence="6 9" id="KW-0812">Transmembrane</keyword>
<dbReference type="PANTHER" id="PTHR30012">
    <property type="entry name" value="GENERAL SECRETION PATHWAY PROTEIN"/>
    <property type="match status" value="1"/>
</dbReference>
<dbReference type="GO" id="GO:0015628">
    <property type="term" value="P:protein secretion by the type II secretion system"/>
    <property type="evidence" value="ECO:0007669"/>
    <property type="project" value="TreeGrafter"/>
</dbReference>
<evidence type="ECO:0000256" key="8">
    <source>
        <dbReference type="ARBA" id="ARBA00023136"/>
    </source>
</evidence>
<evidence type="ECO:0000313" key="13">
    <source>
        <dbReference type="Proteomes" id="UP000178574"/>
    </source>
</evidence>
<evidence type="ECO:0000256" key="10">
    <source>
        <dbReference type="SAM" id="Phobius"/>
    </source>
</evidence>
<evidence type="ECO:0000256" key="9">
    <source>
        <dbReference type="RuleBase" id="RU003923"/>
    </source>
</evidence>
<dbReference type="InterPro" id="IPR003004">
    <property type="entry name" value="GspF/PilC"/>
</dbReference>
<dbReference type="InterPro" id="IPR001992">
    <property type="entry name" value="T2SS_GspF/T4SS_PilC_CS"/>
</dbReference>
<keyword evidence="8 10" id="KW-0472">Membrane</keyword>
<comment type="similarity">
    <text evidence="2 9">Belongs to the GSP F family.</text>
</comment>
<keyword evidence="5" id="KW-0997">Cell inner membrane</keyword>
<evidence type="ECO:0000256" key="2">
    <source>
        <dbReference type="ARBA" id="ARBA00005745"/>
    </source>
</evidence>
<dbReference type="Gene3D" id="1.20.81.30">
    <property type="entry name" value="Type II secretion system (T2SS), domain F"/>
    <property type="match status" value="2"/>
</dbReference>
<feature type="transmembrane region" description="Helical" evidence="10">
    <location>
        <begin position="328"/>
        <end position="349"/>
    </location>
</feature>
<dbReference type="PROSITE" id="PS00874">
    <property type="entry name" value="T2SP_F"/>
    <property type="match status" value="1"/>
</dbReference>
<keyword evidence="3 9" id="KW-0813">Transport</keyword>
<evidence type="ECO:0000259" key="11">
    <source>
        <dbReference type="Pfam" id="PF00482"/>
    </source>
</evidence>
<name>A0A1G2KF25_9BACT</name>
<dbReference type="Proteomes" id="UP000178574">
    <property type="component" value="Unassembled WGS sequence"/>
</dbReference>
<accession>A0A1G2KF25</accession>
<evidence type="ECO:0000256" key="6">
    <source>
        <dbReference type="ARBA" id="ARBA00022692"/>
    </source>
</evidence>
<dbReference type="InterPro" id="IPR042094">
    <property type="entry name" value="T2SS_GspF_sf"/>
</dbReference>
<dbReference type="AlphaFoldDB" id="A0A1G2KF25"/>
<feature type="domain" description="Type II secretion system protein GspF" evidence="11">
    <location>
        <begin position="20"/>
        <end position="143"/>
    </location>
</feature>
<evidence type="ECO:0000256" key="1">
    <source>
        <dbReference type="ARBA" id="ARBA00004429"/>
    </source>
</evidence>
<evidence type="ECO:0000256" key="7">
    <source>
        <dbReference type="ARBA" id="ARBA00022989"/>
    </source>
</evidence>
<dbReference type="InterPro" id="IPR018076">
    <property type="entry name" value="T2SS_GspF_dom"/>
</dbReference>
<keyword evidence="4" id="KW-1003">Cell membrane</keyword>
<protein>
    <recommendedName>
        <fullName evidence="11">Type II secretion system protein GspF domain-containing protein</fullName>
    </recommendedName>
</protein>
<comment type="caution">
    <text evidence="12">The sequence shown here is derived from an EMBL/GenBank/DDBJ whole genome shotgun (WGS) entry which is preliminary data.</text>
</comment>
<proteinExistence type="inferred from homology"/>